<sequence>MFQIGDVVFYPQHGVGIIDCIEEKEINGETKSYYEFHLINNPMKIVLPLDKVENFHVRLISDTDTIDYILMDISNRLANFSEFADYNYKDRKEKFIEKMKIGTIENYLEVIYILTKLKIKHELNSTEGQFLYRSKKIVIEEISIAKNLSKDEAIDLLEYAIS</sequence>
<dbReference type="Proteomes" id="UP000789738">
    <property type="component" value="Unassembled WGS sequence"/>
</dbReference>
<dbReference type="STRING" id="137838.GCA_001458595_02776"/>
<reference evidence="4 6" key="1">
    <citation type="submission" date="2017-10" db="EMBL/GenBank/DDBJ databases">
        <title>Effective Description of Clostridium neonatale sp. nov. linked to necrotizing enterocolitis in neonates and a clarification of species assignable to the genus Clostridium (Prazmowski 1880) emend. Lawson and Rainey 2016.</title>
        <authorList>
            <person name="Bernard K."/>
            <person name="Burdz T."/>
            <person name="Wiebe D."/>
            <person name="Balcewich B."/>
            <person name="Alfa M."/>
            <person name="Bernier A.-M."/>
        </authorList>
    </citation>
    <scope>NUCLEOTIDE SEQUENCE [LARGE SCALE GENOMIC DNA]</scope>
    <source>
        <strain evidence="4 6">LCDC99A005</strain>
    </source>
</reference>
<dbReference type="RefSeq" id="WP_058295520.1">
    <property type="nucleotide sequence ID" value="NZ_CAKJVD010000050.1"/>
</dbReference>
<keyword evidence="6" id="KW-1185">Reference proteome</keyword>
<dbReference type="GeneID" id="68877801"/>
<dbReference type="GO" id="GO:0009303">
    <property type="term" value="P:rRNA transcription"/>
    <property type="evidence" value="ECO:0007669"/>
    <property type="project" value="TreeGrafter"/>
</dbReference>
<evidence type="ECO:0000313" key="6">
    <source>
        <dbReference type="Proteomes" id="UP000220840"/>
    </source>
</evidence>
<evidence type="ECO:0000313" key="5">
    <source>
        <dbReference type="EMBL" id="VCT84801.1"/>
    </source>
</evidence>
<dbReference type="Pfam" id="PF21095">
    <property type="entry name" value="CarD_C"/>
    <property type="match status" value="1"/>
</dbReference>
<dbReference type="SMART" id="SM01058">
    <property type="entry name" value="CarD_TRCF"/>
    <property type="match status" value="1"/>
</dbReference>
<dbReference type="InterPro" id="IPR052531">
    <property type="entry name" value="CarD-like_regulator"/>
</dbReference>
<dbReference type="Proteomes" id="UP000220840">
    <property type="component" value="Unassembled WGS sequence"/>
</dbReference>
<dbReference type="Gene3D" id="1.20.58.1290">
    <property type="entry name" value="CarD-like, C-terminal domain"/>
    <property type="match status" value="1"/>
</dbReference>
<dbReference type="EMBL" id="PDCJ01000001">
    <property type="protein sequence ID" value="PEG31361.1"/>
    <property type="molecule type" value="Genomic_DNA"/>
</dbReference>
<dbReference type="InterPro" id="IPR036101">
    <property type="entry name" value="CarD-like/TRCF_RID_sf"/>
</dbReference>
<reference evidence="5 7" key="2">
    <citation type="submission" date="2018-06" db="EMBL/GenBank/DDBJ databases">
        <authorList>
            <consortium name="IHU Genomes"/>
        </authorList>
    </citation>
    <scope>NUCLEOTIDE SEQUENCE [LARGE SCALE GENOMIC DNA]</scope>
    <source>
        <strain evidence="5 7">NEC25</strain>
    </source>
</reference>
<evidence type="ECO:0000313" key="3">
    <source>
        <dbReference type="EMBL" id="CAI3658868.1"/>
    </source>
</evidence>
<name>A0A2A7MJ62_9CLOT</name>
<dbReference type="OrthoDB" id="9786074at2"/>
<dbReference type="InterPro" id="IPR042215">
    <property type="entry name" value="CarD-like_C"/>
</dbReference>
<dbReference type="PANTHER" id="PTHR38447">
    <property type="entry name" value="TRANSCRIPTION FACTOR YDEB-RELATED"/>
    <property type="match status" value="1"/>
</dbReference>
<protein>
    <submittedName>
        <fullName evidence="4">CarD family transcriptional regulator</fullName>
    </submittedName>
    <submittedName>
        <fullName evidence="5">RNA polymerase-binding transcription factor CarD</fullName>
    </submittedName>
    <submittedName>
        <fullName evidence="2">Transcriptional regulator, CarD-like/TRCF domain</fullName>
    </submittedName>
</protein>
<reference evidence="3" key="4">
    <citation type="submission" date="2022-10" db="EMBL/GenBank/DDBJ databases">
        <authorList>
            <person name="Aires J."/>
            <person name="Mesa V."/>
        </authorList>
    </citation>
    <scope>NUCLEOTIDE SEQUENCE</scope>
    <source>
        <strain evidence="3">Clostridium neonatale JD116</strain>
    </source>
</reference>
<evidence type="ECO:0000313" key="2">
    <source>
        <dbReference type="EMBL" id="CAG9707304.1"/>
    </source>
</evidence>
<proteinExistence type="predicted"/>
<dbReference type="Proteomes" id="UP000431451">
    <property type="component" value="Unassembled WGS sequence"/>
</dbReference>
<dbReference type="InterPro" id="IPR003711">
    <property type="entry name" value="CarD-like/TRCF_RID"/>
</dbReference>
<gene>
    <name evidence="5" type="primary">carD_3</name>
    <name evidence="3" type="ORF">CNEO2_580029</name>
    <name evidence="2" type="ORF">CNEO_42949</name>
    <name evidence="5" type="ORF">CNEONATNEC25_02402</name>
    <name evidence="4" type="ORF">CQ394_06535</name>
</gene>
<dbReference type="Pfam" id="PF02559">
    <property type="entry name" value="CarD_TRCF_RID"/>
    <property type="match status" value="1"/>
</dbReference>
<dbReference type="Proteomes" id="UP001189143">
    <property type="component" value="Unassembled WGS sequence"/>
</dbReference>
<dbReference type="Gene3D" id="2.40.10.170">
    <property type="match status" value="1"/>
</dbReference>
<dbReference type="AlphaFoldDB" id="A0A2A7MJ62"/>
<organism evidence="4 6">
    <name type="scientific">Clostridium neonatale</name>
    <dbReference type="NCBI Taxonomy" id="137838"/>
    <lineage>
        <taxon>Bacteria</taxon>
        <taxon>Bacillati</taxon>
        <taxon>Bacillota</taxon>
        <taxon>Clostridia</taxon>
        <taxon>Eubacteriales</taxon>
        <taxon>Clostridiaceae</taxon>
        <taxon>Clostridium</taxon>
    </lineage>
</organism>
<evidence type="ECO:0000313" key="7">
    <source>
        <dbReference type="Proteomes" id="UP000431451"/>
    </source>
</evidence>
<dbReference type="EMBL" id="CAKJVE010000004">
    <property type="protein sequence ID" value="CAG9707304.1"/>
    <property type="molecule type" value="Genomic_DNA"/>
</dbReference>
<dbReference type="SUPFAM" id="SSF141259">
    <property type="entry name" value="CarD-like"/>
    <property type="match status" value="1"/>
</dbReference>
<feature type="domain" description="CarD-like/TRCF RNAP-interacting" evidence="1">
    <location>
        <begin position="1"/>
        <end position="115"/>
    </location>
</feature>
<dbReference type="EMBL" id="CAMTCP010000257">
    <property type="protein sequence ID" value="CAI3658868.1"/>
    <property type="molecule type" value="Genomic_DNA"/>
</dbReference>
<reference evidence="2" key="3">
    <citation type="submission" date="2021-10" db="EMBL/GenBank/DDBJ databases">
        <authorList>
            <person name="Mesa V."/>
        </authorList>
    </citation>
    <scope>NUCLEOTIDE SEQUENCE</scope>
    <source>
        <strain evidence="2">CC3_PB</strain>
    </source>
</reference>
<dbReference type="EMBL" id="UWJD01000002">
    <property type="protein sequence ID" value="VCT84801.1"/>
    <property type="molecule type" value="Genomic_DNA"/>
</dbReference>
<accession>A0A2A7MJ62</accession>
<dbReference type="PANTHER" id="PTHR38447:SF1">
    <property type="entry name" value="RNA POLYMERASE-BINDING TRANSCRIPTION FACTOR CARD"/>
    <property type="match status" value="1"/>
</dbReference>
<evidence type="ECO:0000313" key="4">
    <source>
        <dbReference type="EMBL" id="PEG31361.1"/>
    </source>
</evidence>
<dbReference type="InterPro" id="IPR048792">
    <property type="entry name" value="CarD_C"/>
</dbReference>
<evidence type="ECO:0000259" key="1">
    <source>
        <dbReference type="SMART" id="SM01058"/>
    </source>
</evidence>